<organism evidence="3 4">
    <name type="scientific">Bifidobacterium psychraerophilum</name>
    <dbReference type="NCBI Taxonomy" id="218140"/>
    <lineage>
        <taxon>Bacteria</taxon>
        <taxon>Bacillati</taxon>
        <taxon>Actinomycetota</taxon>
        <taxon>Actinomycetes</taxon>
        <taxon>Bifidobacteriales</taxon>
        <taxon>Bifidobacteriaceae</taxon>
        <taxon>Bifidobacterium</taxon>
    </lineage>
</organism>
<dbReference type="InterPro" id="IPR011701">
    <property type="entry name" value="MFS"/>
</dbReference>
<feature type="transmembrane region" description="Helical" evidence="2">
    <location>
        <begin position="51"/>
        <end position="72"/>
    </location>
</feature>
<feature type="region of interest" description="Disordered" evidence="1">
    <location>
        <begin position="217"/>
        <end position="247"/>
    </location>
</feature>
<protein>
    <submittedName>
        <fullName evidence="3">Major facilitator superfamily MFS</fullName>
    </submittedName>
</protein>
<comment type="caution">
    <text evidence="3">The sequence shown here is derived from an EMBL/GenBank/DDBJ whole genome shotgun (WGS) entry which is preliminary data.</text>
</comment>
<evidence type="ECO:0000313" key="3">
    <source>
        <dbReference type="EMBL" id="KFI82782.1"/>
    </source>
</evidence>
<accession>A0A087CHN2</accession>
<feature type="transmembrane region" description="Helical" evidence="2">
    <location>
        <begin position="422"/>
        <end position="441"/>
    </location>
</feature>
<gene>
    <name evidence="3" type="ORF">BPSY_0574</name>
</gene>
<keyword evidence="2" id="KW-0812">Transmembrane</keyword>
<feature type="transmembrane region" description="Helical" evidence="2">
    <location>
        <begin position="300"/>
        <end position="319"/>
    </location>
</feature>
<sequence>MQAVSLYARIFEIPGAKSFSAAAALARLPISMIPLGTVLAINGIYGDWTSSGIVSALNVIGIAAGTPMFARLFDRYGQRSVGRIALVLSISSMLVFAGAVLLTAPLWLLFFLAFVMGATQFSFGALVRTRWSWVLERSGHGELLTTAYAFESAVDELIFIIGPIFATVLATSVHPVSQLFVPALALLVGGFAFFALVSTQPGIARIQNAELDTSLGHGDARGGEGISPDAPDPQTQEIPGAPGRPGGGRKRIAAAIGRVLPVFPGIVAVMFSYMLLNLAFNGYDVSIVALTKAQGKAGLVGVMVAVFAAGSMVGGLLYGSRNWKGTLWARYGILLFMLTLGYFSFHLTLANLLVLGALQFVAGLFIAPTIATCNMIVQRGVPPRHLTEGLSWLNALGALGASLGSAITGVVLDSYGPESGFAVPWIGTLIACGIVVLHIAIARRRSLRER</sequence>
<dbReference type="Pfam" id="PF07690">
    <property type="entry name" value="MFS_1"/>
    <property type="match status" value="1"/>
</dbReference>
<reference evidence="3 4" key="1">
    <citation type="submission" date="2014-03" db="EMBL/GenBank/DDBJ databases">
        <title>Genomics of Bifidobacteria.</title>
        <authorList>
            <person name="Ventura M."/>
            <person name="Milani C."/>
            <person name="Lugli G.A."/>
        </authorList>
    </citation>
    <scope>NUCLEOTIDE SEQUENCE [LARGE SCALE GENOMIC DNA]</scope>
    <source>
        <strain evidence="3 4">LMG 21775</strain>
    </source>
</reference>
<feature type="transmembrane region" description="Helical" evidence="2">
    <location>
        <begin position="389"/>
        <end position="410"/>
    </location>
</feature>
<feature type="transmembrane region" description="Helical" evidence="2">
    <location>
        <begin position="179"/>
        <end position="197"/>
    </location>
</feature>
<dbReference type="RefSeq" id="WP_033496869.1">
    <property type="nucleotide sequence ID" value="NZ_JGZI01000008.1"/>
</dbReference>
<feature type="transmembrane region" description="Helical" evidence="2">
    <location>
        <begin position="84"/>
        <end position="102"/>
    </location>
</feature>
<dbReference type="STRING" id="218140.BPSY_0574"/>
<feature type="transmembrane region" description="Helical" evidence="2">
    <location>
        <begin position="356"/>
        <end position="377"/>
    </location>
</feature>
<dbReference type="GO" id="GO:0022857">
    <property type="term" value="F:transmembrane transporter activity"/>
    <property type="evidence" value="ECO:0007669"/>
    <property type="project" value="InterPro"/>
</dbReference>
<name>A0A087CHN2_9BIFI</name>
<feature type="transmembrane region" description="Helical" evidence="2">
    <location>
        <begin position="331"/>
        <end position="350"/>
    </location>
</feature>
<proteinExistence type="predicted"/>
<dbReference type="GeneID" id="98299785"/>
<dbReference type="PANTHER" id="PTHR23542">
    <property type="match status" value="1"/>
</dbReference>
<dbReference type="eggNOG" id="COG2271">
    <property type="taxonomic scope" value="Bacteria"/>
</dbReference>
<dbReference type="SUPFAM" id="SSF103473">
    <property type="entry name" value="MFS general substrate transporter"/>
    <property type="match status" value="1"/>
</dbReference>
<keyword evidence="2" id="KW-1133">Transmembrane helix</keyword>
<feature type="transmembrane region" description="Helical" evidence="2">
    <location>
        <begin position="21"/>
        <end position="45"/>
    </location>
</feature>
<feature type="transmembrane region" description="Helical" evidence="2">
    <location>
        <begin position="148"/>
        <end position="173"/>
    </location>
</feature>
<dbReference type="InterPro" id="IPR036259">
    <property type="entry name" value="MFS_trans_sf"/>
</dbReference>
<dbReference type="Gene3D" id="1.20.1250.20">
    <property type="entry name" value="MFS general substrate transporter like domains"/>
    <property type="match status" value="1"/>
</dbReference>
<dbReference type="EMBL" id="JGZI01000008">
    <property type="protein sequence ID" value="KFI82782.1"/>
    <property type="molecule type" value="Genomic_DNA"/>
</dbReference>
<evidence type="ECO:0000256" key="2">
    <source>
        <dbReference type="SAM" id="Phobius"/>
    </source>
</evidence>
<dbReference type="OrthoDB" id="9180256at2"/>
<dbReference type="Proteomes" id="UP000029050">
    <property type="component" value="Unassembled WGS sequence"/>
</dbReference>
<keyword evidence="4" id="KW-1185">Reference proteome</keyword>
<dbReference type="PANTHER" id="PTHR23542:SF1">
    <property type="entry name" value="MAJOR FACILITATOR SUPERFAMILY (MFS) PROFILE DOMAIN-CONTAINING PROTEIN"/>
    <property type="match status" value="1"/>
</dbReference>
<evidence type="ECO:0000313" key="4">
    <source>
        <dbReference type="Proteomes" id="UP000029050"/>
    </source>
</evidence>
<feature type="transmembrane region" description="Helical" evidence="2">
    <location>
        <begin position="259"/>
        <end position="280"/>
    </location>
</feature>
<keyword evidence="2" id="KW-0472">Membrane</keyword>
<feature type="transmembrane region" description="Helical" evidence="2">
    <location>
        <begin position="108"/>
        <end position="127"/>
    </location>
</feature>
<dbReference type="AlphaFoldDB" id="A0A087CHN2"/>
<evidence type="ECO:0000256" key="1">
    <source>
        <dbReference type="SAM" id="MobiDB-lite"/>
    </source>
</evidence>